<dbReference type="RefSeq" id="XP_062784306.1">
    <property type="nucleotide sequence ID" value="XM_062928255.1"/>
</dbReference>
<name>A0AAX4IV08_9PEZI</name>
<accession>A0AAX4IV08</accession>
<organism evidence="2 3">
    <name type="scientific">Colletotrichum destructivum</name>
    <dbReference type="NCBI Taxonomy" id="34406"/>
    <lineage>
        <taxon>Eukaryota</taxon>
        <taxon>Fungi</taxon>
        <taxon>Dikarya</taxon>
        <taxon>Ascomycota</taxon>
        <taxon>Pezizomycotina</taxon>
        <taxon>Sordariomycetes</taxon>
        <taxon>Hypocreomycetidae</taxon>
        <taxon>Glomerellales</taxon>
        <taxon>Glomerellaceae</taxon>
        <taxon>Colletotrichum</taxon>
        <taxon>Colletotrichum destructivum species complex</taxon>
    </lineage>
</organism>
<evidence type="ECO:0000259" key="1">
    <source>
        <dbReference type="Pfam" id="PF06985"/>
    </source>
</evidence>
<dbReference type="AlphaFoldDB" id="A0AAX4IV08"/>
<dbReference type="PANTHER" id="PTHR24148:SF64">
    <property type="entry name" value="HETEROKARYON INCOMPATIBILITY DOMAIN-CONTAINING PROTEIN"/>
    <property type="match status" value="1"/>
</dbReference>
<dbReference type="InterPro" id="IPR052895">
    <property type="entry name" value="HetReg/Transcr_Mod"/>
</dbReference>
<keyword evidence="3" id="KW-1185">Reference proteome</keyword>
<dbReference type="Pfam" id="PF26639">
    <property type="entry name" value="Het-6_barrel"/>
    <property type="match status" value="1"/>
</dbReference>
<gene>
    <name evidence="2" type="ORF">CDEST_12099</name>
</gene>
<sequence length="600" mass="67353">MRLKPAASVSSSPIIIDMFVHGLNEPTVRYDALSYTWGDGTKRDAITANGHHLNITKNLQVALHHLRRQDEEVLLWVDGICINQDNTDERNAQVAQMGKIFRKADQVRVWLGAESQTSGAAMRMLEGLEGVQSSEQIVHRLVADEDATQALTLLLQRPYWTRMWVFQEIVLAREATVHCGSLSAKWSTLRALDDVTGNPAWWQYPNTRKPWITGLRKAVFRISQFFISLTDARNTINVLHSTRILLATDPRDKLFALIGVSDMSHLSKADYSKPTCDVYKDFTRRLIRKDGNLAILLTAGPWNPQNGADIGLPSWTPDYRGMSGVDVRYLAASHLEHFNASKGSYHNYSRSDSLSGRDTLMVEGVILDTVSKTAFLGTGESRRQSVMEKFDPVRRHPRPRASHPFKVLFETMILYNATVYGDYFAGTTEIGKENKSRLALGFIHDFNKFYRTQHSATRTGKPIDITSVLHGARGAETFEQAVQEYHDLRKTDPATLYWRRKEYVTRVEGATDGHLTNIFSTADGYLGRGLSSIREGDIVAVLFGSRLPFVLRKAGESSTYQLVSPCYVPGVMSGELMERVDGNSTKNHDGCLPVETLILV</sequence>
<dbReference type="PANTHER" id="PTHR24148">
    <property type="entry name" value="ANKYRIN REPEAT DOMAIN-CONTAINING PROTEIN 39 HOMOLOG-RELATED"/>
    <property type="match status" value="1"/>
</dbReference>
<proteinExistence type="predicted"/>
<protein>
    <submittedName>
        <fullName evidence="2">Heterokaryon incompatibility</fullName>
    </submittedName>
</protein>
<feature type="domain" description="Heterokaryon incompatibility" evidence="1">
    <location>
        <begin position="30"/>
        <end position="168"/>
    </location>
</feature>
<evidence type="ECO:0000313" key="2">
    <source>
        <dbReference type="EMBL" id="WQF87085.1"/>
    </source>
</evidence>
<dbReference type="GeneID" id="87948599"/>
<reference evidence="3" key="1">
    <citation type="journal article" date="2023" name="bioRxiv">
        <title>Complete genome of the Medicago anthracnose fungus, Colletotrichum destructivum, reveals a mini-chromosome-like region within a core chromosome.</title>
        <authorList>
            <person name="Lapalu N."/>
            <person name="Simon A."/>
            <person name="Lu A."/>
            <person name="Plaumann P.-L."/>
            <person name="Amselem J."/>
            <person name="Pigne S."/>
            <person name="Auger A."/>
            <person name="Koch C."/>
            <person name="Dallery J.-F."/>
            <person name="O'Connell R.J."/>
        </authorList>
    </citation>
    <scope>NUCLEOTIDE SEQUENCE [LARGE SCALE GENOMIC DNA]</scope>
    <source>
        <strain evidence="3">CBS 520.97</strain>
    </source>
</reference>
<dbReference type="EMBL" id="CP137312">
    <property type="protein sequence ID" value="WQF87085.1"/>
    <property type="molecule type" value="Genomic_DNA"/>
</dbReference>
<evidence type="ECO:0000313" key="3">
    <source>
        <dbReference type="Proteomes" id="UP001322277"/>
    </source>
</evidence>
<dbReference type="Pfam" id="PF06985">
    <property type="entry name" value="HET"/>
    <property type="match status" value="1"/>
</dbReference>
<dbReference type="Proteomes" id="UP001322277">
    <property type="component" value="Chromosome 8"/>
</dbReference>
<dbReference type="KEGG" id="cdet:87948599"/>
<dbReference type="InterPro" id="IPR010730">
    <property type="entry name" value="HET"/>
</dbReference>